<organism evidence="1 2">
    <name type="scientific">Streptomyces albipurpureus</name>
    <dbReference type="NCBI Taxonomy" id="2897419"/>
    <lineage>
        <taxon>Bacteria</taxon>
        <taxon>Bacillati</taxon>
        <taxon>Actinomycetota</taxon>
        <taxon>Actinomycetes</taxon>
        <taxon>Kitasatosporales</taxon>
        <taxon>Streptomycetaceae</taxon>
        <taxon>Streptomyces</taxon>
    </lineage>
</organism>
<dbReference type="RefSeq" id="WP_250924644.1">
    <property type="nucleotide sequence ID" value="NZ_JAMQAW010000118.1"/>
</dbReference>
<keyword evidence="2" id="KW-1185">Reference proteome</keyword>
<reference evidence="1" key="1">
    <citation type="submission" date="2022-06" db="EMBL/GenBank/DDBJ databases">
        <title>Genome public.</title>
        <authorList>
            <person name="Sun Q."/>
        </authorList>
    </citation>
    <scope>NUCLEOTIDE SEQUENCE</scope>
    <source>
        <strain evidence="1">CWNU-1</strain>
    </source>
</reference>
<accession>A0ABT0V0U0</accession>
<sequence length="911" mass="97248">MVVPDARVELEIGGVQVDVTDHVRHGTRITHTRGRRNRGGRAEAAEVALTLESPGGLYDNRNPRSPYYGQLGRNTPLRLSVESGVVALQVSGANTGARASTPDHASLDITGDLDVRLDATLDNWLIAGDNIDVSSVQLAGKGNIFTPDRSWLLITRHGRLQFEWSATGATTIETASTVPLPVPSDRRMAVRVTLDVNNGSSGNTVRFYTAPTMAGPWTQLGAPVVTPGTTSIFASTGPLRVGLGWTGLAFQGSSGSIHGFEMRSGINGTVVASPDFTAQTSGASSFTDPQGKLWSTTNGAEITSRRIRVRGEVPTWAPRWHLSGNNITAPITAAGIIRRLEAGREALQSTLRRRIPSEPSCVAYWPMEEGEDAVQAYSPFPRVPPLRTVGFDFGADNSLVGSDALPRLTGGAASSMDALVPPHPATGEWMVTYVYKIDAAPATATKILEFAVSGTVRRMIVTLEPGGLYARGYDADGDQILSVGGGTTPAFYATWNRLEVLARPGALPGQVTYHLGWIDVSGGGHANVQTITATAGIVTRIVTKWDASGDGQSIGHLGVFNSQNTLIYNGADDGFQGEDAADRIIRLTGEEAVPMSVGVGETTLMGPQRPGQLLALLEEAEDADGGRLYELSGRLALGYQPRVALYNREPVLTLDYGQLTQPFEPIEDDSVRNDITVSRQGGSSARVRLDDGPMSVREHPDGIGPYQEPVTLNLFHDGQPEAIAGWMVSHSAWDEYRWPRLRLLLHKYPQLVPQAVAVAEGDIIRIVNLPDHLPPGPLDLMVEGFSETFGEREWTIDFVCSPAGPWTVGVAEDPVLGRADTEGSELTVGVAAGDPSWAVSTTAGPRWIDSAAFAAMFPFSVTCGGEEVTVTAINGTGTTQTFVVTRSINGIVKAHPTGTRLRLTHPMRAAL</sequence>
<comment type="caution">
    <text evidence="1">The sequence shown here is derived from an EMBL/GenBank/DDBJ whole genome shotgun (WGS) entry which is preliminary data.</text>
</comment>
<dbReference type="Proteomes" id="UP001431429">
    <property type="component" value="Unassembled WGS sequence"/>
</dbReference>
<gene>
    <name evidence="1" type="ORF">NBG84_39900</name>
</gene>
<proteinExistence type="predicted"/>
<evidence type="ECO:0000313" key="2">
    <source>
        <dbReference type="Proteomes" id="UP001431429"/>
    </source>
</evidence>
<protein>
    <submittedName>
        <fullName evidence="1">Uncharacterized protein</fullName>
    </submittedName>
</protein>
<name>A0ABT0V0U0_9ACTN</name>
<evidence type="ECO:0000313" key="1">
    <source>
        <dbReference type="EMBL" id="MCM2394365.1"/>
    </source>
</evidence>
<dbReference type="EMBL" id="JAMQAW010000118">
    <property type="protein sequence ID" value="MCM2394365.1"/>
    <property type="molecule type" value="Genomic_DNA"/>
</dbReference>